<evidence type="ECO:0000256" key="1">
    <source>
        <dbReference type="SAM" id="Phobius"/>
    </source>
</evidence>
<comment type="caution">
    <text evidence="2">The sequence shown here is derived from an EMBL/GenBank/DDBJ whole genome shotgun (WGS) entry which is preliminary data.</text>
</comment>
<keyword evidence="3" id="KW-1185">Reference proteome</keyword>
<reference evidence="2 3" key="1">
    <citation type="submission" date="2024-02" db="EMBL/GenBank/DDBJ databases">
        <title>A Gaetbulibacter species isolated from tidal flats and genomic insights of their niches.</title>
        <authorList>
            <person name="Ye Y."/>
        </authorList>
    </citation>
    <scope>NUCLEOTIDE SEQUENCE [LARGE SCALE GENOMIC DNA]</scope>
    <source>
        <strain evidence="2 3">KEM-8</strain>
    </source>
</reference>
<feature type="transmembrane region" description="Helical" evidence="1">
    <location>
        <begin position="73"/>
        <end position="92"/>
    </location>
</feature>
<evidence type="ECO:0008006" key="4">
    <source>
        <dbReference type="Google" id="ProtNLM"/>
    </source>
</evidence>
<dbReference type="Proteomes" id="UP001610104">
    <property type="component" value="Unassembled WGS sequence"/>
</dbReference>
<dbReference type="RefSeq" id="WP_395438557.1">
    <property type="nucleotide sequence ID" value="NZ_JBAWKC010000003.1"/>
</dbReference>
<evidence type="ECO:0000313" key="3">
    <source>
        <dbReference type="Proteomes" id="UP001610104"/>
    </source>
</evidence>
<feature type="transmembrane region" description="Helical" evidence="1">
    <location>
        <begin position="104"/>
        <end position="121"/>
    </location>
</feature>
<sequence length="211" mass="24308">MTTLINKKHHVFIRLPMAGMILFVVFYIIAAMQYPGGSYTFPNKMGFNLKDNYLCDLLDGQTINGLQNTARTYARMALAILCFSLMLLWVYLPKLFTVKNKGQIIMSVAGILSMVITLFLASEVHDIIIRIAGVFGTVALILAVFELYRDQYLMLFYLGIICLVLFLTNYYIYETELLLYTLPLIQKITFIFCLSWFILLNRALHKKLQVK</sequence>
<gene>
    <name evidence="2" type="ORF">V8G56_11265</name>
</gene>
<feature type="transmembrane region" description="Helical" evidence="1">
    <location>
        <begin position="127"/>
        <end position="145"/>
    </location>
</feature>
<protein>
    <recommendedName>
        <fullName evidence="4">DUF998 domain-containing protein</fullName>
    </recommendedName>
</protein>
<keyword evidence="1" id="KW-1133">Transmembrane helix</keyword>
<keyword evidence="1" id="KW-0812">Transmembrane</keyword>
<dbReference type="EMBL" id="JBAWKC010000003">
    <property type="protein sequence ID" value="MFH6769319.1"/>
    <property type="molecule type" value="Genomic_DNA"/>
</dbReference>
<proteinExistence type="predicted"/>
<feature type="transmembrane region" description="Helical" evidence="1">
    <location>
        <begin position="152"/>
        <end position="172"/>
    </location>
</feature>
<accession>A0ABW7MRQ9</accession>
<feature type="transmembrane region" description="Helical" evidence="1">
    <location>
        <begin position="184"/>
        <end position="204"/>
    </location>
</feature>
<keyword evidence="1" id="KW-0472">Membrane</keyword>
<name>A0ABW7MRQ9_9FLAO</name>
<organism evidence="2 3">
    <name type="scientific">Gaetbulibacter aquiaggeris</name>
    <dbReference type="NCBI Taxonomy" id="1735373"/>
    <lineage>
        <taxon>Bacteria</taxon>
        <taxon>Pseudomonadati</taxon>
        <taxon>Bacteroidota</taxon>
        <taxon>Flavobacteriia</taxon>
        <taxon>Flavobacteriales</taxon>
        <taxon>Flavobacteriaceae</taxon>
        <taxon>Gaetbulibacter</taxon>
    </lineage>
</organism>
<evidence type="ECO:0000313" key="2">
    <source>
        <dbReference type="EMBL" id="MFH6769319.1"/>
    </source>
</evidence>
<feature type="transmembrane region" description="Helical" evidence="1">
    <location>
        <begin position="12"/>
        <end position="34"/>
    </location>
</feature>